<comment type="caution">
    <text evidence="6">The sequence shown here is derived from an EMBL/GenBank/DDBJ whole genome shotgun (WGS) entry which is preliminary data.</text>
</comment>
<dbReference type="SUPFAM" id="SSF46689">
    <property type="entry name" value="Homeodomain-like"/>
    <property type="match status" value="1"/>
</dbReference>
<evidence type="ECO:0000313" key="7">
    <source>
        <dbReference type="Proteomes" id="UP000245880"/>
    </source>
</evidence>
<dbReference type="EMBL" id="QGDT01000001">
    <property type="protein sequence ID" value="PWJ60487.1"/>
    <property type="molecule type" value="Genomic_DNA"/>
</dbReference>
<dbReference type="Gene3D" id="1.10.10.60">
    <property type="entry name" value="Homeodomain-like"/>
    <property type="match status" value="1"/>
</dbReference>
<dbReference type="RefSeq" id="WP_109672731.1">
    <property type="nucleotide sequence ID" value="NZ_QGDT01000001.1"/>
</dbReference>
<evidence type="ECO:0000256" key="2">
    <source>
        <dbReference type="ARBA" id="ARBA00023125"/>
    </source>
</evidence>
<evidence type="ECO:0000256" key="4">
    <source>
        <dbReference type="SAM" id="MobiDB-lite"/>
    </source>
</evidence>
<evidence type="ECO:0000256" key="1">
    <source>
        <dbReference type="ARBA" id="ARBA00023015"/>
    </source>
</evidence>
<dbReference type="GO" id="GO:0043565">
    <property type="term" value="F:sequence-specific DNA binding"/>
    <property type="evidence" value="ECO:0007669"/>
    <property type="project" value="InterPro"/>
</dbReference>
<dbReference type="AlphaFoldDB" id="A0A316BDC1"/>
<dbReference type="SMART" id="SM00342">
    <property type="entry name" value="HTH_ARAC"/>
    <property type="match status" value="1"/>
</dbReference>
<keyword evidence="7" id="KW-1185">Reference proteome</keyword>
<dbReference type="PROSITE" id="PS01124">
    <property type="entry name" value="HTH_ARAC_FAMILY_2"/>
    <property type="match status" value="1"/>
</dbReference>
<evidence type="ECO:0000313" key="6">
    <source>
        <dbReference type="EMBL" id="PWJ60487.1"/>
    </source>
</evidence>
<dbReference type="InterPro" id="IPR020449">
    <property type="entry name" value="Tscrpt_reg_AraC-type_HTH"/>
</dbReference>
<feature type="region of interest" description="Disordered" evidence="4">
    <location>
        <begin position="1"/>
        <end position="24"/>
    </location>
</feature>
<dbReference type="Pfam" id="PF12833">
    <property type="entry name" value="HTH_18"/>
    <property type="match status" value="1"/>
</dbReference>
<evidence type="ECO:0000256" key="3">
    <source>
        <dbReference type="ARBA" id="ARBA00023163"/>
    </source>
</evidence>
<dbReference type="GO" id="GO:0003700">
    <property type="term" value="F:DNA-binding transcription factor activity"/>
    <property type="evidence" value="ECO:0007669"/>
    <property type="project" value="InterPro"/>
</dbReference>
<dbReference type="InterPro" id="IPR009057">
    <property type="entry name" value="Homeodomain-like_sf"/>
</dbReference>
<dbReference type="OrthoDB" id="9793451at2"/>
<name>A0A316BDC1_9BACT</name>
<protein>
    <submittedName>
        <fullName evidence="6">AraC-like DNA-binding protein</fullName>
    </submittedName>
</protein>
<sequence>MERSDDISKRKHEPEAGAPLRPHASSHHLSEAFFAITTIEEEADNRRTRLAGPGYYEVTWFTDVESDYLHVIDGNQVSVVANQVYFTVPGQKQSLEPRGARGFRMAIAKDFFEVTLGSDVYWLVSAASNFSVVIPSCSLKVLNMLTDLIRMEYIGNRRSAILGSYLRSWFLHCIEVQKRNCTLSAEDPRLQVLIETVDRNYRRQHQVAFYAKRLCVSAKRLNEVSRKSFGKTISQLINDRLILEAKREMGDIQKPIKEISYELGFSEPSYFTRFFRKQTGCSPQDFRKKVVDLK</sequence>
<evidence type="ECO:0000259" key="5">
    <source>
        <dbReference type="PROSITE" id="PS01124"/>
    </source>
</evidence>
<keyword evidence="1" id="KW-0805">Transcription regulation</keyword>
<keyword evidence="3" id="KW-0804">Transcription</keyword>
<gene>
    <name evidence="6" type="ORF">CLV98_101671</name>
</gene>
<proteinExistence type="predicted"/>
<reference evidence="6 7" key="1">
    <citation type="submission" date="2018-03" db="EMBL/GenBank/DDBJ databases">
        <title>Genomic Encyclopedia of Archaeal and Bacterial Type Strains, Phase II (KMG-II): from individual species to whole genera.</title>
        <authorList>
            <person name="Goeker M."/>
        </authorList>
    </citation>
    <scope>NUCLEOTIDE SEQUENCE [LARGE SCALE GENOMIC DNA]</scope>
    <source>
        <strain evidence="6 7">DSM 100346</strain>
    </source>
</reference>
<dbReference type="InterPro" id="IPR018060">
    <property type="entry name" value="HTH_AraC"/>
</dbReference>
<accession>A0A316BDC1</accession>
<dbReference type="Proteomes" id="UP000245880">
    <property type="component" value="Unassembled WGS sequence"/>
</dbReference>
<dbReference type="PANTHER" id="PTHR43280:SF32">
    <property type="entry name" value="TRANSCRIPTIONAL REGULATORY PROTEIN"/>
    <property type="match status" value="1"/>
</dbReference>
<feature type="compositionally biased region" description="Basic and acidic residues" evidence="4">
    <location>
        <begin position="1"/>
        <end position="15"/>
    </location>
</feature>
<feature type="domain" description="HTH araC/xylS-type" evidence="5">
    <location>
        <begin position="191"/>
        <end position="289"/>
    </location>
</feature>
<organism evidence="6 7">
    <name type="scientific">Dyadobacter jejuensis</name>
    <dbReference type="NCBI Taxonomy" id="1082580"/>
    <lineage>
        <taxon>Bacteria</taxon>
        <taxon>Pseudomonadati</taxon>
        <taxon>Bacteroidota</taxon>
        <taxon>Cytophagia</taxon>
        <taxon>Cytophagales</taxon>
        <taxon>Spirosomataceae</taxon>
        <taxon>Dyadobacter</taxon>
    </lineage>
</organism>
<dbReference type="PRINTS" id="PR00032">
    <property type="entry name" value="HTHARAC"/>
</dbReference>
<dbReference type="PANTHER" id="PTHR43280">
    <property type="entry name" value="ARAC-FAMILY TRANSCRIPTIONAL REGULATOR"/>
    <property type="match status" value="1"/>
</dbReference>
<keyword evidence="2 6" id="KW-0238">DNA-binding</keyword>